<dbReference type="CDD" id="cd16033">
    <property type="entry name" value="sulfatase_like"/>
    <property type="match status" value="1"/>
</dbReference>
<dbReference type="Pfam" id="PF00884">
    <property type="entry name" value="Sulfatase"/>
    <property type="match status" value="1"/>
</dbReference>
<feature type="domain" description="Sulfatase N-terminal" evidence="3">
    <location>
        <begin position="6"/>
        <end position="366"/>
    </location>
</feature>
<dbReference type="RefSeq" id="WP_310901116.1">
    <property type="nucleotide sequence ID" value="NZ_JAMQOS010000004.1"/>
</dbReference>
<dbReference type="InterPro" id="IPR000917">
    <property type="entry name" value="Sulfatase_N"/>
</dbReference>
<evidence type="ECO:0000313" key="5">
    <source>
        <dbReference type="Proteomes" id="UP001268864"/>
    </source>
</evidence>
<dbReference type="Proteomes" id="UP001268864">
    <property type="component" value="Unassembled WGS sequence"/>
</dbReference>
<evidence type="ECO:0000256" key="1">
    <source>
        <dbReference type="ARBA" id="ARBA00022723"/>
    </source>
</evidence>
<dbReference type="SUPFAM" id="SSF53649">
    <property type="entry name" value="Alkaline phosphatase-like"/>
    <property type="match status" value="1"/>
</dbReference>
<evidence type="ECO:0000256" key="2">
    <source>
        <dbReference type="ARBA" id="ARBA00022801"/>
    </source>
</evidence>
<reference evidence="4 5" key="1">
    <citation type="submission" date="2022-06" db="EMBL/GenBank/DDBJ databases">
        <title>Halomicroarcula sp. a new haloarchaeum isolate from saline soil.</title>
        <authorList>
            <person name="Strakova D."/>
            <person name="Galisteo C."/>
            <person name="Sanchez-Porro C."/>
            <person name="Ventosa A."/>
        </authorList>
    </citation>
    <scope>NUCLEOTIDE SEQUENCE [LARGE SCALE GENOMIC DNA]</scope>
    <source>
        <strain evidence="4 5">S3CR25-11</strain>
    </source>
</reference>
<gene>
    <name evidence="4" type="ORF">NDI86_14225</name>
</gene>
<organism evidence="4 5">
    <name type="scientific">Haloarcula onubensis</name>
    <dbReference type="NCBI Taxonomy" id="2950539"/>
    <lineage>
        <taxon>Archaea</taxon>
        <taxon>Methanobacteriati</taxon>
        <taxon>Methanobacteriota</taxon>
        <taxon>Stenosarchaea group</taxon>
        <taxon>Halobacteria</taxon>
        <taxon>Halobacteriales</taxon>
        <taxon>Haloarculaceae</taxon>
        <taxon>Haloarcula</taxon>
    </lineage>
</organism>
<dbReference type="PANTHER" id="PTHR45953:SF1">
    <property type="entry name" value="IDURONATE 2-SULFATASE"/>
    <property type="match status" value="1"/>
</dbReference>
<dbReference type="InterPro" id="IPR017850">
    <property type="entry name" value="Alkaline_phosphatase_core_sf"/>
</dbReference>
<accession>A0ABU2FR86</accession>
<name>A0ABU2FR86_9EURY</name>
<dbReference type="EMBL" id="JAMQOS010000004">
    <property type="protein sequence ID" value="MDS0283284.1"/>
    <property type="molecule type" value="Genomic_DNA"/>
</dbReference>
<keyword evidence="1" id="KW-0479">Metal-binding</keyword>
<keyword evidence="5" id="KW-1185">Reference proteome</keyword>
<dbReference type="PANTHER" id="PTHR45953">
    <property type="entry name" value="IDURONATE 2-SULFATASE"/>
    <property type="match status" value="1"/>
</dbReference>
<proteinExistence type="predicted"/>
<keyword evidence="2" id="KW-0378">Hydrolase</keyword>
<comment type="caution">
    <text evidence="4">The sequence shown here is derived from an EMBL/GenBank/DDBJ whole genome shotgun (WGS) entry which is preliminary data.</text>
</comment>
<sequence length="479" mass="53495">MSDARPNVLLLLTDQERHDLVDPDGLPVETDAIDGLADAGVRFSHAFTPISICSSARASLLSGLYPHNHGVLNNVHEPDAVRANLAETTPTFGPALRDAGYRNAYVGKWHVGRTETPEDFGFDYVGGSDDHHDAHLASGLAGYQRDHGVDPEEIEPRDPVYAEFDDSRDLLGGTLPIPPAATRSAFNAELTITRLEHLATVDEPFFHRLDFQGPHHPYLVPEPYASMYDPDDLAPWPSDAETFDGKPQVQANYREYRGVEALSREEWDRLRALYMGFMHHIDDQIARVLAALDDLGVAENTLVVHASDHGDFTGGHRQWNKGPMMYDDTYRIPLVVSGPGVEGEGRVCDDLVSLLDLMPTFLEAADAPVPDDIDAQSLWPALRDADKAAGREAVFGEYHGDEMGLYSQRMVRTERYKYVFNAPDIDELYDLDADPGELQNLVDHPDYRDVRTRLRERLADWMRETGDPIAQFTTRHLTG</sequence>
<evidence type="ECO:0000259" key="3">
    <source>
        <dbReference type="Pfam" id="PF00884"/>
    </source>
</evidence>
<evidence type="ECO:0000313" key="4">
    <source>
        <dbReference type="EMBL" id="MDS0283284.1"/>
    </source>
</evidence>
<protein>
    <submittedName>
        <fullName evidence="4">Sulfatase-like hydrolase/transferase</fullName>
    </submittedName>
</protein>
<dbReference type="Gene3D" id="3.40.720.10">
    <property type="entry name" value="Alkaline Phosphatase, subunit A"/>
    <property type="match status" value="1"/>
</dbReference>